<evidence type="ECO:0008006" key="3">
    <source>
        <dbReference type="Google" id="ProtNLM"/>
    </source>
</evidence>
<dbReference type="Proteomes" id="UP000292580">
    <property type="component" value="Unassembled WGS sequence"/>
</dbReference>
<dbReference type="SUPFAM" id="SSF48371">
    <property type="entry name" value="ARM repeat"/>
    <property type="match status" value="1"/>
</dbReference>
<dbReference type="AlphaFoldDB" id="A0A483CZG3"/>
<dbReference type="InterPro" id="IPR004155">
    <property type="entry name" value="PBS_lyase_HEAT"/>
</dbReference>
<dbReference type="InterPro" id="IPR011989">
    <property type="entry name" value="ARM-like"/>
</dbReference>
<dbReference type="PANTHER" id="PTHR12697:SF5">
    <property type="entry name" value="DEOXYHYPUSINE HYDROXYLASE"/>
    <property type="match status" value="1"/>
</dbReference>
<organism evidence="1 2">
    <name type="scientific">Methanofollis fontis</name>
    <dbReference type="NCBI Taxonomy" id="2052832"/>
    <lineage>
        <taxon>Archaea</taxon>
        <taxon>Methanobacteriati</taxon>
        <taxon>Methanobacteriota</taxon>
        <taxon>Stenosarchaea group</taxon>
        <taxon>Methanomicrobia</taxon>
        <taxon>Methanomicrobiales</taxon>
        <taxon>Methanomicrobiaceae</taxon>
        <taxon>Methanofollis</taxon>
    </lineage>
</organism>
<dbReference type="RefSeq" id="WP_130646128.1">
    <property type="nucleotide sequence ID" value="NZ_PGCL01000001.1"/>
</dbReference>
<accession>A0A483CZG3</accession>
<dbReference type="OrthoDB" id="109564at2157"/>
<dbReference type="PANTHER" id="PTHR12697">
    <property type="entry name" value="PBS LYASE HEAT-LIKE PROTEIN"/>
    <property type="match status" value="1"/>
</dbReference>
<dbReference type="GO" id="GO:0016491">
    <property type="term" value="F:oxidoreductase activity"/>
    <property type="evidence" value="ECO:0007669"/>
    <property type="project" value="TreeGrafter"/>
</dbReference>
<proteinExistence type="predicted"/>
<reference evidence="1 2" key="1">
    <citation type="submission" date="2017-11" db="EMBL/GenBank/DDBJ databases">
        <title>Isolation and Characterization of Methanofollis Species from Methane Seep Offshore SW Taiwan.</title>
        <authorList>
            <person name="Teng N.-H."/>
            <person name="Lai M.-C."/>
            <person name="Chen S.-C."/>
        </authorList>
    </citation>
    <scope>NUCLEOTIDE SEQUENCE [LARGE SCALE GENOMIC DNA]</scope>
    <source>
        <strain evidence="1 2">FWC-SCC2</strain>
    </source>
</reference>
<dbReference type="EMBL" id="PGCL01000001">
    <property type="protein sequence ID" value="TAJ45762.1"/>
    <property type="molecule type" value="Genomic_DNA"/>
</dbReference>
<name>A0A483CZG3_9EURY</name>
<dbReference type="InterPro" id="IPR016024">
    <property type="entry name" value="ARM-type_fold"/>
</dbReference>
<dbReference type="Pfam" id="PF13646">
    <property type="entry name" value="HEAT_2"/>
    <property type="match status" value="1"/>
</dbReference>
<dbReference type="SMART" id="SM00567">
    <property type="entry name" value="EZ_HEAT"/>
    <property type="match status" value="3"/>
</dbReference>
<gene>
    <name evidence="1" type="ORF">CUJ86_03375</name>
</gene>
<evidence type="ECO:0000313" key="2">
    <source>
        <dbReference type="Proteomes" id="UP000292580"/>
    </source>
</evidence>
<dbReference type="Gene3D" id="1.25.10.10">
    <property type="entry name" value="Leucine-rich Repeat Variant"/>
    <property type="match status" value="1"/>
</dbReference>
<evidence type="ECO:0000313" key="1">
    <source>
        <dbReference type="EMBL" id="TAJ45762.1"/>
    </source>
</evidence>
<keyword evidence="2" id="KW-1185">Reference proteome</keyword>
<protein>
    <recommendedName>
        <fullName evidence="3">HEAT repeat domain-containing protein</fullName>
    </recommendedName>
</protein>
<comment type="caution">
    <text evidence="1">The sequence shown here is derived from an EMBL/GenBank/DDBJ whole genome shotgun (WGS) entry which is preliminary data.</text>
</comment>
<sequence>MAKLELVQKRPDLEEMKAMHDVDGLMEVLRTHEEEGNRAALTLARLGTEALDPLIDALKSKNEAVQWKAAMAIGEMGSPAVETLISTIRSSERRVQLPALWALEQIGDELAVDFFIGILDHKSDYCRQLAAASLLKIGNERGEMAARKRLSQESESFRGIVAEMIEGS</sequence>